<gene>
    <name evidence="1" type="primary">PRAMEF17</name>
    <name evidence="1" type="ORF">P7K49_025218</name>
</gene>
<dbReference type="Proteomes" id="UP001266305">
    <property type="component" value="Unassembled WGS sequence"/>
</dbReference>
<protein>
    <submittedName>
        <fullName evidence="1">PRAME member 17</fullName>
    </submittedName>
</protein>
<proteinExistence type="predicted"/>
<evidence type="ECO:0000313" key="1">
    <source>
        <dbReference type="EMBL" id="KAK2096184.1"/>
    </source>
</evidence>
<accession>A0ABQ9UGH0</accession>
<name>A0ABQ9UGH0_SAGOE</name>
<comment type="caution">
    <text evidence="1">The sequence shown here is derived from an EMBL/GenBank/DDBJ whole genome shotgun (WGS) entry which is preliminary data.</text>
</comment>
<evidence type="ECO:0000313" key="2">
    <source>
        <dbReference type="Proteomes" id="UP001266305"/>
    </source>
</evidence>
<reference evidence="1 2" key="1">
    <citation type="submission" date="2023-05" db="EMBL/GenBank/DDBJ databases">
        <title>B98-5 Cell Line De Novo Hybrid Assembly: An Optical Mapping Approach.</title>
        <authorList>
            <person name="Kananen K."/>
            <person name="Auerbach J.A."/>
            <person name="Kautto E."/>
            <person name="Blachly J.S."/>
        </authorList>
    </citation>
    <scope>NUCLEOTIDE SEQUENCE [LARGE SCALE GENOMIC DNA]</scope>
    <source>
        <strain evidence="1">B95-8</strain>
        <tissue evidence="1">Cell line</tissue>
    </source>
</reference>
<feature type="non-terminal residue" evidence="1">
    <location>
        <position position="79"/>
    </location>
</feature>
<keyword evidence="2" id="KW-1185">Reference proteome</keyword>
<sequence>MCSQQQFIPDLETPILCLDYPEMLFVTKVNNIKEHLDHLLRCFKNTLEALTLHKAYLADRDMEYLSPHPSLSQLKQLDL</sequence>
<dbReference type="EMBL" id="JASSZA010000012">
    <property type="protein sequence ID" value="KAK2096184.1"/>
    <property type="molecule type" value="Genomic_DNA"/>
</dbReference>
<organism evidence="1 2">
    <name type="scientific">Saguinus oedipus</name>
    <name type="common">Cotton-top tamarin</name>
    <name type="synonym">Oedipomidas oedipus</name>
    <dbReference type="NCBI Taxonomy" id="9490"/>
    <lineage>
        <taxon>Eukaryota</taxon>
        <taxon>Metazoa</taxon>
        <taxon>Chordata</taxon>
        <taxon>Craniata</taxon>
        <taxon>Vertebrata</taxon>
        <taxon>Euteleostomi</taxon>
        <taxon>Mammalia</taxon>
        <taxon>Eutheria</taxon>
        <taxon>Euarchontoglires</taxon>
        <taxon>Primates</taxon>
        <taxon>Haplorrhini</taxon>
        <taxon>Platyrrhini</taxon>
        <taxon>Cebidae</taxon>
        <taxon>Callitrichinae</taxon>
        <taxon>Saguinus</taxon>
    </lineage>
</organism>